<dbReference type="SUPFAM" id="SSF47676">
    <property type="entry name" value="Conserved domain common to transcription factors TFIIS, elongin A, CRSP70"/>
    <property type="match status" value="1"/>
</dbReference>
<keyword evidence="10" id="KW-0804">Transcription</keyword>
<keyword evidence="10" id="KW-0238">DNA-binding</keyword>
<dbReference type="Proteomes" id="UP000887540">
    <property type="component" value="Unplaced"/>
</dbReference>
<dbReference type="PROSITE" id="PS00466">
    <property type="entry name" value="ZF_TFIIS_1"/>
    <property type="match status" value="1"/>
</dbReference>
<dbReference type="Pfam" id="PF07500">
    <property type="entry name" value="TFIIS_M"/>
    <property type="match status" value="1"/>
</dbReference>
<dbReference type="CDD" id="cd00183">
    <property type="entry name" value="TFIIS_I"/>
    <property type="match status" value="1"/>
</dbReference>
<dbReference type="SUPFAM" id="SSF57783">
    <property type="entry name" value="Zinc beta-ribbon"/>
    <property type="match status" value="1"/>
</dbReference>
<dbReference type="Gene3D" id="1.10.472.30">
    <property type="entry name" value="Transcription elongation factor S-II, central domain"/>
    <property type="match status" value="1"/>
</dbReference>
<dbReference type="SMART" id="SM00440">
    <property type="entry name" value="ZnF_C2C2"/>
    <property type="match status" value="1"/>
</dbReference>
<keyword evidence="6 9" id="KW-0539">Nucleus</keyword>
<evidence type="ECO:0000259" key="12">
    <source>
        <dbReference type="PROSITE" id="PS51133"/>
    </source>
</evidence>
<keyword evidence="3 10" id="KW-0479">Metal-binding</keyword>
<dbReference type="GO" id="GO:0006368">
    <property type="term" value="P:transcription elongation by RNA polymerase II"/>
    <property type="evidence" value="ECO:0007669"/>
    <property type="project" value="InterPro"/>
</dbReference>
<feature type="compositionally biased region" description="Low complexity" evidence="11">
    <location>
        <begin position="117"/>
        <end position="137"/>
    </location>
</feature>
<accession>A0A914E9F2</accession>
<dbReference type="PROSITE" id="PS51319">
    <property type="entry name" value="TFIIS_N"/>
    <property type="match status" value="1"/>
</dbReference>
<evidence type="ECO:0000256" key="2">
    <source>
        <dbReference type="ARBA" id="ARBA00009647"/>
    </source>
</evidence>
<dbReference type="SMART" id="SM00509">
    <property type="entry name" value="TFS2N"/>
    <property type="match status" value="1"/>
</dbReference>
<reference evidence="16" key="1">
    <citation type="submission" date="2022-11" db="UniProtKB">
        <authorList>
            <consortium name="WormBaseParasite"/>
        </authorList>
    </citation>
    <scope>IDENTIFICATION</scope>
</reference>
<proteinExistence type="inferred from homology"/>
<sequence length="321" mass="35615">MKKRQTLAKMSCEEDVLKIAKKLEKMVENRKSMDSAPELLETLTKLPITLDILTKTRIGMTVNELRKKTTDQGLSKRAKTLIKDWKALLSSDRGGGKASTPPSQDSQNSRASKDENSNSSAPSTPAPANNGNGNASAHPLASTSIKLQQYPRASAPMDDEIRQKSIDMLSKALRSGELPDGTLDPEDLAGRIEAKLFDVHRGTTGKYPAALRSRVFNLRDKKNQALRENVLTGTVAPEKFAVMTSEEMASDDVKKIREKFTKDSILEHQMSMQEGTPSDMFRCGKCGKNNCTYSQVQTRSADEPMTTFVFCRECGNRWKFC</sequence>
<dbReference type="InterPro" id="IPR035100">
    <property type="entry name" value="TF_IIS-typ"/>
</dbReference>
<dbReference type="CDD" id="cd13749">
    <property type="entry name" value="Zn-ribbon_TFIIS"/>
    <property type="match status" value="1"/>
</dbReference>
<keyword evidence="15" id="KW-1185">Reference proteome</keyword>
<dbReference type="InterPro" id="IPR003617">
    <property type="entry name" value="TFIIS/CRSP70_N_sub"/>
</dbReference>
<dbReference type="InterPro" id="IPR001222">
    <property type="entry name" value="Znf_TFIIS"/>
</dbReference>
<dbReference type="Gene3D" id="1.20.930.10">
    <property type="entry name" value="Conserved domain common to transcription factors TFIIS, elongin A, CRSP70"/>
    <property type="match status" value="1"/>
</dbReference>
<evidence type="ECO:0000256" key="9">
    <source>
        <dbReference type="PROSITE-ProRule" id="PRU00649"/>
    </source>
</evidence>
<keyword evidence="10" id="KW-0805">Transcription regulation</keyword>
<dbReference type="Pfam" id="PF01096">
    <property type="entry name" value="Zn_ribbon_TFIIS"/>
    <property type="match status" value="1"/>
</dbReference>
<evidence type="ECO:0000256" key="10">
    <source>
        <dbReference type="RuleBase" id="RU368078"/>
    </source>
</evidence>
<dbReference type="Gene3D" id="2.20.25.10">
    <property type="match status" value="1"/>
</dbReference>
<dbReference type="InterPro" id="IPR006289">
    <property type="entry name" value="TFSII"/>
</dbReference>
<dbReference type="InterPro" id="IPR036575">
    <property type="entry name" value="TFIIS_cen_dom_sf"/>
</dbReference>
<dbReference type="InterPro" id="IPR035441">
    <property type="entry name" value="TFIIS/LEDGF_dom_sf"/>
</dbReference>
<keyword evidence="4 8" id="KW-0863">Zinc-finger</keyword>
<evidence type="ECO:0000259" key="14">
    <source>
        <dbReference type="PROSITE" id="PS51321"/>
    </source>
</evidence>
<dbReference type="PIRSF" id="PIRSF006704">
    <property type="entry name" value="TF_IIS"/>
    <property type="match status" value="1"/>
</dbReference>
<dbReference type="GO" id="GO:0008270">
    <property type="term" value="F:zinc ion binding"/>
    <property type="evidence" value="ECO:0007669"/>
    <property type="project" value="UniProtKB-UniRule"/>
</dbReference>
<dbReference type="InterPro" id="IPR017923">
    <property type="entry name" value="TFIIS_N"/>
</dbReference>
<organism evidence="15 16">
    <name type="scientific">Acrobeloides nanus</name>
    <dbReference type="NCBI Taxonomy" id="290746"/>
    <lineage>
        <taxon>Eukaryota</taxon>
        <taxon>Metazoa</taxon>
        <taxon>Ecdysozoa</taxon>
        <taxon>Nematoda</taxon>
        <taxon>Chromadorea</taxon>
        <taxon>Rhabditida</taxon>
        <taxon>Tylenchina</taxon>
        <taxon>Cephalobomorpha</taxon>
        <taxon>Cephaloboidea</taxon>
        <taxon>Cephalobidae</taxon>
        <taxon>Acrobeloides</taxon>
    </lineage>
</organism>
<evidence type="ECO:0000256" key="3">
    <source>
        <dbReference type="ARBA" id="ARBA00022723"/>
    </source>
</evidence>
<dbReference type="WBParaSite" id="ACRNAN_scaffold6464.g32298.t1">
    <property type="protein sequence ID" value="ACRNAN_scaffold6464.g32298.t1"/>
    <property type="gene ID" value="ACRNAN_scaffold6464.g32298"/>
</dbReference>
<feature type="domain" description="TFIIS-type" evidence="12">
    <location>
        <begin position="279"/>
        <end position="319"/>
    </location>
</feature>
<evidence type="ECO:0000256" key="1">
    <source>
        <dbReference type="ARBA" id="ARBA00004123"/>
    </source>
</evidence>
<evidence type="ECO:0000259" key="13">
    <source>
        <dbReference type="PROSITE" id="PS51319"/>
    </source>
</evidence>
<name>A0A914E9F2_9BILA</name>
<dbReference type="Pfam" id="PF08711">
    <property type="entry name" value="Med26"/>
    <property type="match status" value="1"/>
</dbReference>
<evidence type="ECO:0000313" key="15">
    <source>
        <dbReference type="Proteomes" id="UP000887540"/>
    </source>
</evidence>
<evidence type="ECO:0000256" key="11">
    <source>
        <dbReference type="SAM" id="MobiDB-lite"/>
    </source>
</evidence>
<dbReference type="GO" id="GO:0003677">
    <property type="term" value="F:DNA binding"/>
    <property type="evidence" value="ECO:0007669"/>
    <property type="project" value="UniProtKB-KW"/>
</dbReference>
<comment type="function">
    <text evidence="7">Necessary for efficient RNA polymerase II transcription elongation past template-encoded arresting sites. The arresting sites in DNA have the property of trapping a certain fraction of elongating RNA polymerases that pass through, resulting in locked ternary complexes. Cleavage of the nascent transcript by S-II allows the resumption of elongation from the new 3'-terminus.</text>
</comment>
<evidence type="ECO:0000256" key="7">
    <source>
        <dbReference type="ARBA" id="ARBA00025408"/>
    </source>
</evidence>
<dbReference type="PANTHER" id="PTHR11477">
    <property type="entry name" value="TRANSCRIPTION FACTOR S-II ZINC FINGER DOMAIN-CONTAINING PROTEIN"/>
    <property type="match status" value="1"/>
</dbReference>
<evidence type="ECO:0000256" key="4">
    <source>
        <dbReference type="ARBA" id="ARBA00022771"/>
    </source>
</evidence>
<dbReference type="FunFam" id="2.20.25.10:FF:000001">
    <property type="entry name" value="Probable Transcription elongation factor S-II"/>
    <property type="match status" value="1"/>
</dbReference>
<evidence type="ECO:0000256" key="5">
    <source>
        <dbReference type="ARBA" id="ARBA00022833"/>
    </source>
</evidence>
<dbReference type="SUPFAM" id="SSF46942">
    <property type="entry name" value="Elongation factor TFIIS domain 2"/>
    <property type="match status" value="1"/>
</dbReference>
<feature type="region of interest" description="Disordered" evidence="11">
    <location>
        <begin position="91"/>
        <end position="138"/>
    </location>
</feature>
<protein>
    <recommendedName>
        <fullName evidence="10">Transcription elongation factor</fullName>
    </recommendedName>
</protein>
<feature type="domain" description="TFIIS central" evidence="14">
    <location>
        <begin position="161"/>
        <end position="276"/>
    </location>
</feature>
<dbReference type="PANTHER" id="PTHR11477:SF0">
    <property type="entry name" value="IP08861P-RELATED"/>
    <property type="match status" value="1"/>
</dbReference>
<evidence type="ECO:0000313" key="16">
    <source>
        <dbReference type="WBParaSite" id="ACRNAN_scaffold6464.g32298.t1"/>
    </source>
</evidence>
<keyword evidence="5 10" id="KW-0862">Zinc</keyword>
<evidence type="ECO:0000256" key="6">
    <source>
        <dbReference type="ARBA" id="ARBA00023242"/>
    </source>
</evidence>
<feature type="domain" description="TFIIS N-terminal" evidence="13">
    <location>
        <begin position="14"/>
        <end position="92"/>
    </location>
</feature>
<dbReference type="SMART" id="SM00510">
    <property type="entry name" value="TFS2M"/>
    <property type="match status" value="1"/>
</dbReference>
<dbReference type="PROSITE" id="PS51321">
    <property type="entry name" value="TFIIS_CENTRAL"/>
    <property type="match status" value="1"/>
</dbReference>
<comment type="similarity">
    <text evidence="2 10">Belongs to the TFS-II family.</text>
</comment>
<feature type="compositionally biased region" description="Polar residues" evidence="11">
    <location>
        <begin position="100"/>
        <end position="110"/>
    </location>
</feature>
<comment type="subcellular location">
    <subcellularLocation>
        <location evidence="1 9 10">Nucleus</location>
    </subcellularLocation>
</comment>
<dbReference type="PROSITE" id="PS51133">
    <property type="entry name" value="ZF_TFIIS_2"/>
    <property type="match status" value="1"/>
</dbReference>
<dbReference type="InterPro" id="IPR003618">
    <property type="entry name" value="TFIIS_cen_dom"/>
</dbReference>
<dbReference type="GO" id="GO:0005634">
    <property type="term" value="C:nucleus"/>
    <property type="evidence" value="ECO:0007669"/>
    <property type="project" value="UniProtKB-SubCell"/>
</dbReference>
<dbReference type="AlphaFoldDB" id="A0A914E9F2"/>
<dbReference type="NCBIfam" id="TIGR01385">
    <property type="entry name" value="TFSII"/>
    <property type="match status" value="1"/>
</dbReference>
<evidence type="ECO:0000256" key="8">
    <source>
        <dbReference type="PROSITE-ProRule" id="PRU00472"/>
    </source>
</evidence>